<dbReference type="GO" id="GO:0016020">
    <property type="term" value="C:membrane"/>
    <property type="evidence" value="ECO:0007669"/>
    <property type="project" value="UniProtKB-SubCell"/>
</dbReference>
<keyword evidence="11" id="KW-1185">Reference proteome</keyword>
<feature type="transmembrane region" description="Helical" evidence="8">
    <location>
        <begin position="438"/>
        <end position="461"/>
    </location>
</feature>
<feature type="domain" description="Major facilitator superfamily (MFS) profile" evidence="9">
    <location>
        <begin position="53"/>
        <end position="464"/>
    </location>
</feature>
<dbReference type="Proteomes" id="UP000184255">
    <property type="component" value="Unassembled WGS sequence"/>
</dbReference>
<comment type="subcellular location">
    <subcellularLocation>
        <location evidence="1">Membrane</location>
        <topology evidence="1">Multi-pass membrane protein</topology>
    </subcellularLocation>
</comment>
<dbReference type="PANTHER" id="PTHR43791">
    <property type="entry name" value="PERMEASE-RELATED"/>
    <property type="match status" value="1"/>
</dbReference>
<name>A0A1L7UA27_FUSMA</name>
<comment type="caution">
    <text evidence="10">The sequence shown here is derived from an EMBL/GenBank/DDBJ whole genome shotgun (WGS) entry which is preliminary data.</text>
</comment>
<evidence type="ECO:0000256" key="8">
    <source>
        <dbReference type="SAM" id="Phobius"/>
    </source>
</evidence>
<evidence type="ECO:0000256" key="5">
    <source>
        <dbReference type="ARBA" id="ARBA00023136"/>
    </source>
</evidence>
<feature type="transmembrane region" description="Helical" evidence="8">
    <location>
        <begin position="182"/>
        <end position="200"/>
    </location>
</feature>
<organism evidence="10 11">
    <name type="scientific">Fusarium mangiferae</name>
    <name type="common">Mango malformation disease fungus</name>
    <dbReference type="NCBI Taxonomy" id="192010"/>
    <lineage>
        <taxon>Eukaryota</taxon>
        <taxon>Fungi</taxon>
        <taxon>Dikarya</taxon>
        <taxon>Ascomycota</taxon>
        <taxon>Pezizomycotina</taxon>
        <taxon>Sordariomycetes</taxon>
        <taxon>Hypocreomycetidae</taxon>
        <taxon>Hypocreales</taxon>
        <taxon>Nectriaceae</taxon>
        <taxon>Fusarium</taxon>
        <taxon>Fusarium fujikuroi species complex</taxon>
    </lineage>
</organism>
<evidence type="ECO:0000256" key="3">
    <source>
        <dbReference type="ARBA" id="ARBA00022692"/>
    </source>
</evidence>
<evidence type="ECO:0000256" key="7">
    <source>
        <dbReference type="ARBA" id="ARBA00037968"/>
    </source>
</evidence>
<dbReference type="InterPro" id="IPR011701">
    <property type="entry name" value="MFS"/>
</dbReference>
<feature type="transmembrane region" description="Helical" evidence="8">
    <location>
        <begin position="96"/>
        <end position="114"/>
    </location>
</feature>
<dbReference type="EMBL" id="FCQH01000020">
    <property type="protein sequence ID" value="CVL07570.1"/>
    <property type="molecule type" value="Genomic_DNA"/>
</dbReference>
<evidence type="ECO:0000256" key="1">
    <source>
        <dbReference type="ARBA" id="ARBA00004141"/>
    </source>
</evidence>
<feature type="transmembrane region" description="Helical" evidence="8">
    <location>
        <begin position="121"/>
        <end position="138"/>
    </location>
</feature>
<dbReference type="GO" id="GO:0022857">
    <property type="term" value="F:transmembrane transporter activity"/>
    <property type="evidence" value="ECO:0007669"/>
    <property type="project" value="InterPro"/>
</dbReference>
<feature type="transmembrane region" description="Helical" evidence="8">
    <location>
        <begin position="150"/>
        <end position="170"/>
    </location>
</feature>
<feature type="transmembrane region" description="Helical" evidence="8">
    <location>
        <begin position="406"/>
        <end position="426"/>
    </location>
</feature>
<keyword evidence="3 8" id="KW-0812">Transmembrane</keyword>
<feature type="transmembrane region" description="Helical" evidence="8">
    <location>
        <begin position="345"/>
        <end position="362"/>
    </location>
</feature>
<dbReference type="VEuPathDB" id="FungiDB:FMAN_14451"/>
<evidence type="ECO:0000259" key="9">
    <source>
        <dbReference type="PROSITE" id="PS50850"/>
    </source>
</evidence>
<feature type="transmembrane region" description="Helical" evidence="8">
    <location>
        <begin position="374"/>
        <end position="394"/>
    </location>
</feature>
<evidence type="ECO:0000313" key="10">
    <source>
        <dbReference type="EMBL" id="CVL07570.1"/>
    </source>
</evidence>
<comment type="similarity">
    <text evidence="7">Belongs to the major facilitator superfamily. Allantoate permease family.</text>
</comment>
<reference evidence="11" key="1">
    <citation type="journal article" date="2016" name="Genome Biol. Evol.">
        <title>Comparative 'omics' of the Fusarium fujikuroi species complex highlights differences in genetic potential and metabolite synthesis.</title>
        <authorList>
            <person name="Niehaus E.-M."/>
            <person name="Muensterkoetter M."/>
            <person name="Proctor R.H."/>
            <person name="Brown D.W."/>
            <person name="Sharon A."/>
            <person name="Idan Y."/>
            <person name="Oren-Young L."/>
            <person name="Sieber C.M."/>
            <person name="Novak O."/>
            <person name="Pencik A."/>
            <person name="Tarkowska D."/>
            <person name="Hromadova K."/>
            <person name="Freeman S."/>
            <person name="Maymon M."/>
            <person name="Elazar M."/>
            <person name="Youssef S.A."/>
            <person name="El-Shabrawy E.S.M."/>
            <person name="Shalaby A.B.A."/>
            <person name="Houterman P."/>
            <person name="Brock N.L."/>
            <person name="Burkhardt I."/>
            <person name="Tsavkelova E.A."/>
            <person name="Dickschat J.S."/>
            <person name="Galuszka P."/>
            <person name="Gueldener U."/>
            <person name="Tudzynski B."/>
        </authorList>
    </citation>
    <scope>NUCLEOTIDE SEQUENCE [LARGE SCALE GENOMIC DNA]</scope>
    <source>
        <strain evidence="11">MRC7560</strain>
    </source>
</reference>
<accession>A0A1L7UA27</accession>
<protein>
    <submittedName>
        <fullName evidence="10">Related to DAL5-Allantoate and ureidosuccinate permease</fullName>
    </submittedName>
</protein>
<feature type="transmembrane region" description="Helical" evidence="8">
    <location>
        <begin position="316"/>
        <end position="339"/>
    </location>
</feature>
<dbReference type="Pfam" id="PF07690">
    <property type="entry name" value="MFS_1"/>
    <property type="match status" value="1"/>
</dbReference>
<feature type="transmembrane region" description="Helical" evidence="8">
    <location>
        <begin position="212"/>
        <end position="232"/>
    </location>
</feature>
<keyword evidence="5 8" id="KW-0472">Membrane</keyword>
<dbReference type="GeneID" id="65093698"/>
<dbReference type="SUPFAM" id="SSF103473">
    <property type="entry name" value="MFS general substrate transporter"/>
    <property type="match status" value="1"/>
</dbReference>
<dbReference type="PANTHER" id="PTHR43791:SF103">
    <property type="entry name" value="MAJOR FACILITATOR SUPERFAMILY (MFS) PROFILE DOMAIN-CONTAINING PROTEIN-RELATED"/>
    <property type="match status" value="1"/>
</dbReference>
<feature type="transmembrane region" description="Helical" evidence="8">
    <location>
        <begin position="53"/>
        <end position="76"/>
    </location>
</feature>
<keyword evidence="6" id="KW-0325">Glycoprotein</keyword>
<dbReference type="InterPro" id="IPR036259">
    <property type="entry name" value="MFS_trans_sf"/>
</dbReference>
<dbReference type="InterPro" id="IPR020846">
    <property type="entry name" value="MFS_dom"/>
</dbReference>
<evidence type="ECO:0000256" key="6">
    <source>
        <dbReference type="ARBA" id="ARBA00023180"/>
    </source>
</evidence>
<dbReference type="PROSITE" id="PS50850">
    <property type="entry name" value="MFS"/>
    <property type="match status" value="1"/>
</dbReference>
<keyword evidence="2" id="KW-0813">Transport</keyword>
<gene>
    <name evidence="10" type="ORF">FMAN_14451</name>
</gene>
<dbReference type="RefSeq" id="XP_041690558.1">
    <property type="nucleotide sequence ID" value="XM_041825148.1"/>
</dbReference>
<keyword evidence="4 8" id="KW-1133">Transmembrane helix</keyword>
<sequence>MTIKDASDTVDIKLEDKELDKTDHASVANGAILGRDLTPEEDRRILRKADLHLLPIMAFAYLFQFLDKTALSYTAILGLREDLHLKGEEYGWASAIYYFGFLVATYPIAGVLLVRFPIAKVIAVTMFIWGAILMFTALCGNAKDLLATRFFLGVAETAIAPGLSMIVAMWYKRSEQPLRQGAWFLGNTSAGILGGLVSYGFGEIKTFSPWKAIFICFGALTIAVSIMVLLFLPDTPANARFLTKEERAQAVARVEANMTGIKNDKWKREQVMEALCDPNAWLLAVSYLAAVIPNNGLLTFNTIVIQGLGFSVLKTLLLNILPSVFQLVFVLISVIGSTYLPNTRLMFMAFNVIVSIVGAVMVREVDPAHKWTRVMGCALAVSFTANFPMTMAMVSSNFAGFTKKSTVSAMVFIAYCAGNIVGPHLFFPSEAPGYKSGFLAIMICLAISAVLCIVLRFYLIWENKKRDDAGDAIEGPSEGINLSDKTDREIPQFRYIY</sequence>
<evidence type="ECO:0000256" key="4">
    <source>
        <dbReference type="ARBA" id="ARBA00022989"/>
    </source>
</evidence>
<dbReference type="Gene3D" id="1.20.1250.20">
    <property type="entry name" value="MFS general substrate transporter like domains"/>
    <property type="match status" value="2"/>
</dbReference>
<evidence type="ECO:0000313" key="11">
    <source>
        <dbReference type="Proteomes" id="UP000184255"/>
    </source>
</evidence>
<dbReference type="AlphaFoldDB" id="A0A1L7UA27"/>
<proteinExistence type="inferred from homology"/>
<dbReference type="FunFam" id="1.20.1250.20:FF:000064">
    <property type="entry name" value="MFS allantoate transporter"/>
    <property type="match status" value="1"/>
</dbReference>
<evidence type="ECO:0000256" key="2">
    <source>
        <dbReference type="ARBA" id="ARBA00022448"/>
    </source>
</evidence>